<dbReference type="Proteomes" id="UP000324091">
    <property type="component" value="Chromosome 18"/>
</dbReference>
<proteinExistence type="predicted"/>
<accession>A0A5C6NTG8</accession>
<dbReference type="AlphaFoldDB" id="A0A5C6NTG8"/>
<evidence type="ECO:0000313" key="1">
    <source>
        <dbReference type="EMBL" id="TWW70295.1"/>
    </source>
</evidence>
<protein>
    <submittedName>
        <fullName evidence="1">Uncharacterized protein</fullName>
    </submittedName>
</protein>
<name>A0A5C6NTG8_9TELE</name>
<dbReference type="EMBL" id="RHFK02000010">
    <property type="protein sequence ID" value="TWW70295.1"/>
    <property type="molecule type" value="Genomic_DNA"/>
</dbReference>
<sequence>MFIQRGSLLQVNGVKPTSSCTREAGARPSCRVKIGALFLLRWIDVHRSIIPEFLRGGSFKLGLIIPGHFYSQLIPLLIKRLNVAPPLPFSDRGSEGADCQMLIQQD</sequence>
<comment type="caution">
    <text evidence="1">The sequence shown here is derived from an EMBL/GenBank/DDBJ whole genome shotgun (WGS) entry which is preliminary data.</text>
</comment>
<organism evidence="1 2">
    <name type="scientific">Takifugu flavidus</name>
    <name type="common">sansaifugu</name>
    <dbReference type="NCBI Taxonomy" id="433684"/>
    <lineage>
        <taxon>Eukaryota</taxon>
        <taxon>Metazoa</taxon>
        <taxon>Chordata</taxon>
        <taxon>Craniata</taxon>
        <taxon>Vertebrata</taxon>
        <taxon>Euteleostomi</taxon>
        <taxon>Actinopterygii</taxon>
        <taxon>Neopterygii</taxon>
        <taxon>Teleostei</taxon>
        <taxon>Neoteleostei</taxon>
        <taxon>Acanthomorphata</taxon>
        <taxon>Eupercaria</taxon>
        <taxon>Tetraodontiformes</taxon>
        <taxon>Tetradontoidea</taxon>
        <taxon>Tetraodontidae</taxon>
        <taxon>Takifugu</taxon>
    </lineage>
</organism>
<keyword evidence="2" id="KW-1185">Reference proteome</keyword>
<gene>
    <name evidence="1" type="ORF">D4764_18G0011010</name>
</gene>
<reference evidence="1 2" key="1">
    <citation type="submission" date="2019-04" db="EMBL/GenBank/DDBJ databases">
        <title>Chromosome genome assembly for Takifugu flavidus.</title>
        <authorList>
            <person name="Xiao S."/>
        </authorList>
    </citation>
    <scope>NUCLEOTIDE SEQUENCE [LARGE SCALE GENOMIC DNA]</scope>
    <source>
        <strain evidence="1">HTHZ2018</strain>
        <tissue evidence="1">Muscle</tissue>
    </source>
</reference>
<evidence type="ECO:0000313" key="2">
    <source>
        <dbReference type="Proteomes" id="UP000324091"/>
    </source>
</evidence>